<sequence>MTARQGRTALHATIPPEDDMQFLRTLATAGLLTLANLAATPALAADGLVAVKSPHTAAETMNRLEAQVKQRGLNVFARIDHAAGAAKVGKTLRPTELLIFGNPQGGTPLMECAQGAGIDLPLKALVWEDAQAQVWLGYNDPAWLAQRHGAAACPVVPNLQKALAGIAEAVTAK</sequence>
<evidence type="ECO:0000256" key="1">
    <source>
        <dbReference type="SAM" id="SignalP"/>
    </source>
</evidence>
<dbReference type="SUPFAM" id="SSF103247">
    <property type="entry name" value="TT1751-like"/>
    <property type="match status" value="1"/>
</dbReference>
<dbReference type="InterPro" id="IPR035923">
    <property type="entry name" value="TT1751-like_sf"/>
</dbReference>
<organism evidence="3 4">
    <name type="scientific">Pseudaquabacterium pictum</name>
    <dbReference type="NCBI Taxonomy" id="2315236"/>
    <lineage>
        <taxon>Bacteria</taxon>
        <taxon>Pseudomonadati</taxon>
        <taxon>Pseudomonadota</taxon>
        <taxon>Betaproteobacteria</taxon>
        <taxon>Burkholderiales</taxon>
        <taxon>Sphaerotilaceae</taxon>
        <taxon>Pseudaquabacterium</taxon>
    </lineage>
</organism>
<dbReference type="PANTHER" id="PTHR38342:SF2">
    <property type="entry name" value="INNER MEMBRANE OR EXPORTED"/>
    <property type="match status" value="1"/>
</dbReference>
<name>A0A480AI79_9BURK</name>
<proteinExistence type="predicted"/>
<evidence type="ECO:0000313" key="3">
    <source>
        <dbReference type="EMBL" id="GCL61291.1"/>
    </source>
</evidence>
<feature type="domain" description="DUF302" evidence="2">
    <location>
        <begin position="79"/>
        <end position="141"/>
    </location>
</feature>
<dbReference type="Proteomes" id="UP000301751">
    <property type="component" value="Unassembled WGS sequence"/>
</dbReference>
<dbReference type="Pfam" id="PF03625">
    <property type="entry name" value="DUF302"/>
    <property type="match status" value="1"/>
</dbReference>
<keyword evidence="4" id="KW-1185">Reference proteome</keyword>
<accession>A0A480AI79</accession>
<reference evidence="4" key="1">
    <citation type="submission" date="2019-03" db="EMBL/GenBank/DDBJ databases">
        <title>Aquabacterium pictum sp.nov., the first bacteriochlorophyll a-containing freshwater bacterium in the genus Aquabacterium of the class Betaproteobacteria.</title>
        <authorList>
            <person name="Hirose S."/>
            <person name="Tank M."/>
            <person name="Hara E."/>
            <person name="Tamaki H."/>
            <person name="Takaichi S."/>
            <person name="Haruta S."/>
            <person name="Hanada S."/>
        </authorList>
    </citation>
    <scope>NUCLEOTIDE SEQUENCE [LARGE SCALE GENOMIC DNA]</scope>
    <source>
        <strain evidence="4">W35</strain>
    </source>
</reference>
<dbReference type="CDD" id="cd14797">
    <property type="entry name" value="DUF302"/>
    <property type="match status" value="1"/>
</dbReference>
<keyword evidence="1" id="KW-0732">Signal</keyword>
<dbReference type="EMBL" id="BJCL01000001">
    <property type="protein sequence ID" value="GCL61291.1"/>
    <property type="molecule type" value="Genomic_DNA"/>
</dbReference>
<comment type="caution">
    <text evidence="3">The sequence shown here is derived from an EMBL/GenBank/DDBJ whole genome shotgun (WGS) entry which is preliminary data.</text>
</comment>
<feature type="signal peptide" evidence="1">
    <location>
        <begin position="1"/>
        <end position="44"/>
    </location>
</feature>
<evidence type="ECO:0000313" key="4">
    <source>
        <dbReference type="Proteomes" id="UP000301751"/>
    </source>
</evidence>
<dbReference type="AlphaFoldDB" id="A0A480AI79"/>
<protein>
    <recommendedName>
        <fullName evidence="2">DUF302 domain-containing protein</fullName>
    </recommendedName>
</protein>
<feature type="chain" id="PRO_5019754598" description="DUF302 domain-containing protein" evidence="1">
    <location>
        <begin position="45"/>
        <end position="173"/>
    </location>
</feature>
<dbReference type="PANTHER" id="PTHR38342">
    <property type="entry name" value="SLR5037 PROTEIN"/>
    <property type="match status" value="1"/>
</dbReference>
<evidence type="ECO:0000259" key="2">
    <source>
        <dbReference type="Pfam" id="PF03625"/>
    </source>
</evidence>
<dbReference type="Gene3D" id="3.30.310.70">
    <property type="entry name" value="TT1751-like domain"/>
    <property type="match status" value="1"/>
</dbReference>
<gene>
    <name evidence="3" type="ORF">AQPW35_03720</name>
</gene>
<dbReference type="InterPro" id="IPR005180">
    <property type="entry name" value="DUF302"/>
</dbReference>